<name>A0A1H7WC39_OLID1</name>
<dbReference type="InterPro" id="IPR052351">
    <property type="entry name" value="Ornithine_N-alpha-AT"/>
</dbReference>
<dbReference type="Proteomes" id="UP000199421">
    <property type="component" value="Unassembled WGS sequence"/>
</dbReference>
<evidence type="ECO:0000256" key="3">
    <source>
        <dbReference type="ARBA" id="ARBA00022679"/>
    </source>
</evidence>
<evidence type="ECO:0000256" key="1">
    <source>
        <dbReference type="ARBA" id="ARBA00005189"/>
    </source>
</evidence>
<dbReference type="STRING" id="407022.SAMN05661044_04509"/>
<evidence type="ECO:0000256" key="2">
    <source>
        <dbReference type="ARBA" id="ARBA00022516"/>
    </source>
</evidence>
<evidence type="ECO:0000256" key="4">
    <source>
        <dbReference type="ARBA" id="ARBA00023098"/>
    </source>
</evidence>
<dbReference type="Pfam" id="PF13444">
    <property type="entry name" value="Acetyltransf_5"/>
    <property type="match status" value="1"/>
</dbReference>
<evidence type="ECO:0000256" key="5">
    <source>
        <dbReference type="ARBA" id="ARBA00023315"/>
    </source>
</evidence>
<dbReference type="InterPro" id="IPR016181">
    <property type="entry name" value="Acyl_CoA_acyltransferase"/>
</dbReference>
<protein>
    <submittedName>
        <fullName evidence="6">Acetyltransferase (GNAT) domain-containing protein</fullName>
    </submittedName>
</protein>
<evidence type="ECO:0000313" key="7">
    <source>
        <dbReference type="Proteomes" id="UP000199421"/>
    </source>
</evidence>
<keyword evidence="7" id="KW-1185">Reference proteome</keyword>
<dbReference type="PANTHER" id="PTHR37323">
    <property type="entry name" value="GCN5-RELATED N-ACETYLTRANSFERASE"/>
    <property type="match status" value="1"/>
</dbReference>
<dbReference type="SUPFAM" id="SSF55729">
    <property type="entry name" value="Acyl-CoA N-acyltransferases (Nat)"/>
    <property type="match status" value="1"/>
</dbReference>
<reference evidence="7" key="1">
    <citation type="submission" date="2016-10" db="EMBL/GenBank/DDBJ databases">
        <authorList>
            <person name="Varghese N."/>
            <person name="Submissions S."/>
        </authorList>
    </citation>
    <scope>NUCLEOTIDE SEQUENCE [LARGE SCALE GENOMIC DNA]</scope>
    <source>
        <strain evidence="7">DSM 18733</strain>
    </source>
</reference>
<proteinExistence type="predicted"/>
<keyword evidence="5" id="KW-0012">Acyltransferase</keyword>
<dbReference type="PANTHER" id="PTHR37323:SF1">
    <property type="entry name" value="L-ORNITHINE N(ALPHA)-ACYLTRANSFERASE"/>
    <property type="match status" value="1"/>
</dbReference>
<dbReference type="GO" id="GO:0016746">
    <property type="term" value="F:acyltransferase activity"/>
    <property type="evidence" value="ECO:0007669"/>
    <property type="project" value="UniProtKB-KW"/>
</dbReference>
<dbReference type="RefSeq" id="WP_093329251.1">
    <property type="nucleotide sequence ID" value="NZ_FOAF01000008.1"/>
</dbReference>
<dbReference type="OrthoDB" id="1113830at2"/>
<accession>A0A1H7WC39</accession>
<gene>
    <name evidence="6" type="ORF">SAMN05661044_04509</name>
</gene>
<organism evidence="6 7">
    <name type="scientific">Olivibacter domesticus</name>
    <name type="common">Pseudosphingobacterium domesticum</name>
    <dbReference type="NCBI Taxonomy" id="407022"/>
    <lineage>
        <taxon>Bacteria</taxon>
        <taxon>Pseudomonadati</taxon>
        <taxon>Bacteroidota</taxon>
        <taxon>Sphingobacteriia</taxon>
        <taxon>Sphingobacteriales</taxon>
        <taxon>Sphingobacteriaceae</taxon>
        <taxon>Olivibacter</taxon>
    </lineage>
</organism>
<keyword evidence="2" id="KW-0444">Lipid biosynthesis</keyword>
<dbReference type="GO" id="GO:0006629">
    <property type="term" value="P:lipid metabolic process"/>
    <property type="evidence" value="ECO:0007669"/>
    <property type="project" value="UniProtKB-KW"/>
</dbReference>
<keyword evidence="3 6" id="KW-0808">Transferase</keyword>
<sequence>MTELIPAVDPQLIQDELTPSRFIRHTSKNENHIYLITHKEAPNVMLEIGRLRELTFREAGGGTGKEVDIDEFDTSTHPYSQLIVWDPEAREIIAGYRLLKCIDAERNEQGEVLTATTHLFNISKTFQKEYLPHTLELGRSFVQPKYQGTNDSARKGIYSLDNLWDGLGAIVAMNPDIKYLFGKVTMYPSYNMEARNMLLSFMHHYFPDDIGLVVPIEPLISQEELAPYDAMWKDLTYKEGYHTLNWWVRNKGENIPPLINSYMNLSATMKTLGTAANDEFGKVEETGILLTLDDIYEAKKNRYIQTYDAFKDFDRPPTK</sequence>
<dbReference type="EMBL" id="FOAF01000008">
    <property type="protein sequence ID" value="SEM19060.1"/>
    <property type="molecule type" value="Genomic_DNA"/>
</dbReference>
<dbReference type="AlphaFoldDB" id="A0A1H7WC39"/>
<keyword evidence="4" id="KW-0443">Lipid metabolism</keyword>
<comment type="pathway">
    <text evidence="1">Lipid metabolism.</text>
</comment>
<evidence type="ECO:0000313" key="6">
    <source>
        <dbReference type="EMBL" id="SEM19060.1"/>
    </source>
</evidence>